<keyword evidence="6" id="KW-1133">Transmembrane helix</keyword>
<proteinExistence type="inferred from homology"/>
<evidence type="ECO:0000313" key="8">
    <source>
        <dbReference type="Proteomes" id="UP000066995"/>
    </source>
</evidence>
<keyword evidence="6" id="KW-0472">Membrane</keyword>
<feature type="coiled-coil region" evidence="5">
    <location>
        <begin position="60"/>
        <end position="199"/>
    </location>
</feature>
<gene>
    <name evidence="7" type="ORF">X808_16440</name>
</gene>
<dbReference type="STRING" id="1433287.X808_16440"/>
<dbReference type="PANTHER" id="PTHR30563:SF0">
    <property type="entry name" value="DNA RECOMBINATION PROTEIN RMUC"/>
    <property type="match status" value="1"/>
</dbReference>
<dbReference type="Gene3D" id="1.10.287.1490">
    <property type="match status" value="1"/>
</dbReference>
<dbReference type="Pfam" id="PF02646">
    <property type="entry name" value="RmuC"/>
    <property type="match status" value="1"/>
</dbReference>
<dbReference type="KEGG" id="mvi:X808_16440"/>
<dbReference type="PATRIC" id="fig|1433287.3.peg.1642"/>
<accession>W0QBA0</accession>
<keyword evidence="8" id="KW-1185">Reference proteome</keyword>
<feature type="transmembrane region" description="Helical" evidence="6">
    <location>
        <begin position="26"/>
        <end position="45"/>
    </location>
</feature>
<dbReference type="PANTHER" id="PTHR30563">
    <property type="entry name" value="DNA RECOMBINATION PROTEIN RMUC"/>
    <property type="match status" value="1"/>
</dbReference>
<dbReference type="Proteomes" id="UP000066995">
    <property type="component" value="Chromosome"/>
</dbReference>
<dbReference type="EMBL" id="CP006943">
    <property type="protein sequence ID" value="AHG76164.1"/>
    <property type="molecule type" value="Genomic_DNA"/>
</dbReference>
<dbReference type="HOGENOM" id="CLU_024057_0_0_6"/>
<evidence type="ECO:0000256" key="4">
    <source>
        <dbReference type="ARBA" id="ARBA00023172"/>
    </source>
</evidence>
<evidence type="ECO:0000313" key="7">
    <source>
        <dbReference type="EMBL" id="AHG76164.1"/>
    </source>
</evidence>
<organism evidence="7 8">
    <name type="scientific">Mannheimia varigena USDA-ARS-USMARC-1296</name>
    <dbReference type="NCBI Taxonomy" id="1433287"/>
    <lineage>
        <taxon>Bacteria</taxon>
        <taxon>Pseudomonadati</taxon>
        <taxon>Pseudomonadota</taxon>
        <taxon>Gammaproteobacteria</taxon>
        <taxon>Pasteurellales</taxon>
        <taxon>Pasteurellaceae</taxon>
        <taxon>Mannheimia</taxon>
    </lineage>
</organism>
<comment type="similarity">
    <text evidence="2">Belongs to the RmuC family.</text>
</comment>
<dbReference type="SUPFAM" id="SSF57997">
    <property type="entry name" value="Tropomyosin"/>
    <property type="match status" value="1"/>
</dbReference>
<comment type="function">
    <text evidence="1">Involved in DNA recombination.</text>
</comment>
<evidence type="ECO:0000256" key="5">
    <source>
        <dbReference type="SAM" id="Coils"/>
    </source>
</evidence>
<keyword evidence="3 5" id="KW-0175">Coiled coil</keyword>
<evidence type="ECO:0000256" key="1">
    <source>
        <dbReference type="ARBA" id="ARBA00003416"/>
    </source>
</evidence>
<reference evidence="7 8" key="1">
    <citation type="submission" date="2013-12" db="EMBL/GenBank/DDBJ databases">
        <title>Annotation of the Mannheimia varigena USDA-ARS-USMARC-1296 complete genome.</title>
        <authorList>
            <person name="Harhay G.P."/>
            <person name="Clawson M.L."/>
            <person name="Murray R.W."/>
            <person name="Lubbers B.V."/>
            <person name="Heaton M.P."/>
            <person name="Chitko-Mckown C.G."/>
            <person name="Harhay D.M."/>
            <person name="Smith T.P.L."/>
        </authorList>
    </citation>
    <scope>NUCLEOTIDE SEQUENCE [LARGE SCALE GENOMIC DNA]</scope>
    <source>
        <strain evidence="7 8">USDA-ARS-USMARC-1296</strain>
    </source>
</reference>
<keyword evidence="4" id="KW-0233">DNA recombination</keyword>
<evidence type="ECO:0000256" key="2">
    <source>
        <dbReference type="ARBA" id="ARBA00009840"/>
    </source>
</evidence>
<dbReference type="InterPro" id="IPR003798">
    <property type="entry name" value="DNA_recombination_RmuC"/>
</dbReference>
<evidence type="ECO:0000256" key="3">
    <source>
        <dbReference type="ARBA" id="ARBA00023054"/>
    </source>
</evidence>
<sequence length="555" mass="63687">MQSKNFEKHFLKKVLPMNASFNIDDIWLYVALAVCVLIGIYLFFLQSRYQRDAFELSQDLSKITADFNQIQQKYENLAQEKNQLEQWAVQQQAKFEAVSERLSERDVQLQRIQQKMDVAEQQENELERYINELKERVGSSQAKAESLEEQLQFSQSSLSHKERENQSLFSRLNEVQNELTELRTTLSEKQANFEAQQRNFIEVKQQLNVEFQHLAQQILDEKSKRFSETNQSSMEALLKPFKEQIEGFQKRVNEVHSESLKGSANLEAEIKRVLQIGVSMSEEAQNLTNALKGNNKVAGNWGEVQLESALQSAGLLAGEHYQAQESFRDEEGRRFAPDFVVHLPDQKHLIIDSKVSLLAYDQAVRSEDNFAISQALDEHCRSLRSHIEGLSKKNYSALLGIKSPDFVLMFVPIEPAYIEAMKHDQQLFNFGYERNVILVSHTTLMPILRTVANLWRIERGNSEAREISEKAGEIYNQVCAVADRLAKLGNTLNTANNQYNQAVTSLVGRQGLLGKVERFQHLSSKASQIVPQVELIENEVDTIKLEMVSKELLEE</sequence>
<evidence type="ECO:0000256" key="6">
    <source>
        <dbReference type="SAM" id="Phobius"/>
    </source>
</evidence>
<keyword evidence="6" id="KW-0812">Transmembrane</keyword>
<dbReference type="eggNOG" id="COG1322">
    <property type="taxonomic scope" value="Bacteria"/>
</dbReference>
<name>W0QBA0_9PAST</name>
<dbReference type="GO" id="GO:0006310">
    <property type="term" value="P:DNA recombination"/>
    <property type="evidence" value="ECO:0007669"/>
    <property type="project" value="UniProtKB-KW"/>
</dbReference>
<protein>
    <submittedName>
        <fullName evidence="7">DNA recombination protein rmuC</fullName>
    </submittedName>
</protein>
<dbReference type="AlphaFoldDB" id="W0QBA0"/>